<feature type="compositionally biased region" description="Low complexity" evidence="14">
    <location>
        <begin position="1588"/>
        <end position="1606"/>
    </location>
</feature>
<dbReference type="SUPFAM" id="SSF53474">
    <property type="entry name" value="alpha/beta-Hydrolases"/>
    <property type="match status" value="1"/>
</dbReference>
<feature type="transmembrane region" description="Helical" evidence="15">
    <location>
        <begin position="93"/>
        <end position="113"/>
    </location>
</feature>
<evidence type="ECO:0000256" key="10">
    <source>
        <dbReference type="ARBA" id="ARBA00022842"/>
    </source>
</evidence>
<dbReference type="PANTHER" id="PTHR13045">
    <property type="entry name" value="5'-NUCLEOTIDASE"/>
    <property type="match status" value="1"/>
</dbReference>
<dbReference type="PROSITE" id="PS00018">
    <property type="entry name" value="EF_HAND_1"/>
    <property type="match status" value="1"/>
</dbReference>
<feature type="transmembrane region" description="Helical" evidence="15">
    <location>
        <begin position="1710"/>
        <end position="1733"/>
    </location>
</feature>
<dbReference type="InterPro" id="IPR029058">
    <property type="entry name" value="AB_hydrolase_fold"/>
</dbReference>
<dbReference type="GO" id="GO:0009117">
    <property type="term" value="P:nucleotide metabolic process"/>
    <property type="evidence" value="ECO:0007669"/>
    <property type="project" value="UniProtKB-KW"/>
</dbReference>
<gene>
    <name evidence="17" type="ORF">C1SCF055_LOCUS9935</name>
</gene>
<feature type="compositionally biased region" description="Low complexity" evidence="14">
    <location>
        <begin position="17"/>
        <end position="32"/>
    </location>
</feature>
<proteinExistence type="inferred from homology"/>
<dbReference type="Gene3D" id="1.10.150.340">
    <property type="entry name" value="Pyrimidine 5'-nucleotidase (UMPH-1), N-terminal domain"/>
    <property type="match status" value="1"/>
</dbReference>
<dbReference type="Gene3D" id="1.20.120.350">
    <property type="entry name" value="Voltage-gated potassium channels. Chain C"/>
    <property type="match status" value="1"/>
</dbReference>
<dbReference type="Pfam" id="PF13202">
    <property type="entry name" value="EF-hand_5"/>
    <property type="match status" value="1"/>
</dbReference>
<evidence type="ECO:0000256" key="12">
    <source>
        <dbReference type="ARBA" id="ARBA00023080"/>
    </source>
</evidence>
<dbReference type="SUPFAM" id="SSF81822">
    <property type="entry name" value="RuBisCo LSMT C-terminal, substrate-binding domain"/>
    <property type="match status" value="1"/>
</dbReference>
<dbReference type="GO" id="GO:0008253">
    <property type="term" value="F:5'-nucleotidase activity"/>
    <property type="evidence" value="ECO:0007669"/>
    <property type="project" value="UniProtKB-EC"/>
</dbReference>
<dbReference type="Gene3D" id="1.10.287.70">
    <property type="match status" value="1"/>
</dbReference>
<keyword evidence="10" id="KW-0460">Magnesium</keyword>
<dbReference type="SUPFAM" id="SSF56784">
    <property type="entry name" value="HAD-like"/>
    <property type="match status" value="1"/>
</dbReference>
<organism evidence="17">
    <name type="scientific">Cladocopium goreaui</name>
    <dbReference type="NCBI Taxonomy" id="2562237"/>
    <lineage>
        <taxon>Eukaryota</taxon>
        <taxon>Sar</taxon>
        <taxon>Alveolata</taxon>
        <taxon>Dinophyceae</taxon>
        <taxon>Suessiales</taxon>
        <taxon>Symbiodiniaceae</taxon>
        <taxon>Cladocopium</taxon>
    </lineage>
</organism>
<reference evidence="18 19" key="2">
    <citation type="submission" date="2024-05" db="EMBL/GenBank/DDBJ databases">
        <authorList>
            <person name="Chen Y."/>
            <person name="Shah S."/>
            <person name="Dougan E. K."/>
            <person name="Thang M."/>
            <person name="Chan C."/>
        </authorList>
    </citation>
    <scope>NUCLEOTIDE SEQUENCE [LARGE SCALE GENOMIC DNA]</scope>
</reference>
<keyword evidence="6" id="KW-0479">Metal-binding</keyword>
<dbReference type="SMART" id="SM00054">
    <property type="entry name" value="EFh"/>
    <property type="match status" value="2"/>
</dbReference>
<dbReference type="GO" id="GO:0000287">
    <property type="term" value="F:magnesium ion binding"/>
    <property type="evidence" value="ECO:0007669"/>
    <property type="project" value="InterPro"/>
</dbReference>
<evidence type="ECO:0000256" key="14">
    <source>
        <dbReference type="SAM" id="MobiDB-lite"/>
    </source>
</evidence>
<evidence type="ECO:0000256" key="15">
    <source>
        <dbReference type="SAM" id="Phobius"/>
    </source>
</evidence>
<dbReference type="PROSITE" id="PS50222">
    <property type="entry name" value="EF_HAND_2"/>
    <property type="match status" value="2"/>
</dbReference>
<dbReference type="InterPro" id="IPR011992">
    <property type="entry name" value="EF-hand-dom_pair"/>
</dbReference>
<dbReference type="InterPro" id="IPR018247">
    <property type="entry name" value="EF_Hand_1_Ca_BS"/>
</dbReference>
<evidence type="ECO:0000259" key="16">
    <source>
        <dbReference type="PROSITE" id="PS50222"/>
    </source>
</evidence>
<feature type="compositionally biased region" description="Basic residues" evidence="14">
    <location>
        <begin position="1569"/>
        <end position="1583"/>
    </location>
</feature>
<keyword evidence="7" id="KW-0547">Nucleotide-binding</keyword>
<dbReference type="EMBL" id="CAMXCT030000693">
    <property type="protein sequence ID" value="CAL4769525.1"/>
    <property type="molecule type" value="Genomic_DNA"/>
</dbReference>
<dbReference type="InterPro" id="IPR002048">
    <property type="entry name" value="EF_hand_dom"/>
</dbReference>
<dbReference type="GO" id="GO:0000166">
    <property type="term" value="F:nucleotide binding"/>
    <property type="evidence" value="ECO:0007669"/>
    <property type="project" value="UniProtKB-KW"/>
</dbReference>
<dbReference type="InterPro" id="IPR005821">
    <property type="entry name" value="Ion_trans_dom"/>
</dbReference>
<dbReference type="InterPro" id="IPR036412">
    <property type="entry name" value="HAD-like_sf"/>
</dbReference>
<dbReference type="InterPro" id="IPR006434">
    <property type="entry name" value="Pyrimidine_nucleotidase_eu"/>
</dbReference>
<evidence type="ECO:0000256" key="1">
    <source>
        <dbReference type="ARBA" id="ARBA00000815"/>
    </source>
</evidence>
<dbReference type="Gene3D" id="1.10.238.10">
    <property type="entry name" value="EF-hand"/>
    <property type="match status" value="1"/>
</dbReference>
<keyword evidence="9" id="KW-0106">Calcium</keyword>
<dbReference type="Proteomes" id="UP001152797">
    <property type="component" value="Unassembled WGS sequence"/>
</dbReference>
<dbReference type="EC" id="3.1.3.5" evidence="4"/>
<dbReference type="EMBL" id="CAMXCT010000693">
    <property type="protein sequence ID" value="CAI3982213.1"/>
    <property type="molecule type" value="Genomic_DNA"/>
</dbReference>
<dbReference type="OrthoDB" id="10014216at2759"/>
<dbReference type="InterPro" id="IPR027359">
    <property type="entry name" value="Volt_channel_dom_sf"/>
</dbReference>
<dbReference type="Gene3D" id="3.40.50.1820">
    <property type="entry name" value="alpha/beta hydrolase"/>
    <property type="match status" value="1"/>
</dbReference>
<evidence type="ECO:0000256" key="8">
    <source>
        <dbReference type="ARBA" id="ARBA00022801"/>
    </source>
</evidence>
<keyword evidence="5 15" id="KW-0812">Transmembrane</keyword>
<keyword evidence="8" id="KW-0378">Hydrolase</keyword>
<evidence type="ECO:0000313" key="18">
    <source>
        <dbReference type="EMBL" id="CAL4769525.1"/>
    </source>
</evidence>
<dbReference type="EMBL" id="CAMXCT020000693">
    <property type="protein sequence ID" value="CAL1135588.1"/>
    <property type="molecule type" value="Genomic_DNA"/>
</dbReference>
<evidence type="ECO:0000256" key="6">
    <source>
        <dbReference type="ARBA" id="ARBA00022723"/>
    </source>
</evidence>
<evidence type="ECO:0000256" key="9">
    <source>
        <dbReference type="ARBA" id="ARBA00022837"/>
    </source>
</evidence>
<dbReference type="SUPFAM" id="SSF81324">
    <property type="entry name" value="Voltage-gated potassium channels"/>
    <property type="match status" value="1"/>
</dbReference>
<sequence length="1894" mass="208487">MESPSGEWLASFNSRDSQSPKSESKGPESPLSMSPRLSLARECSDGSSLGSGPQLRRRASIVAAKSFKSDGREASVETQSPSSNTLHGKFRKAAHFLVNYHYLSNFMGVVVVFDSYFTGFDIDSRALGNPTPQVILACSDICLALYTLEICLILYVGGISILKDWMVILDSFIILCGYTEIVFNYMDMASEVASRITILRVLRMARIVRLMQLLRKSRSLKELQKLVTMMATCLKALAWSFLFCFVIMTVWAMLMVEIVHPVIQEIQQEKGVFDGCEQCVRSCQSVMDANLLLFKTVIAGDSWGTIAVPVIEAYPGTAFIFVGSLLTLVFGVLNLIVAVVVDTFAEVRQSDVMNLAEEMEHVEMLDQKFLQKNFDRIDVNKKGLLTLEDIMAGARTDAEFQSRLRVMDIDEVDLQQLFEMIDVDGSGAIESEEFIVPLSRWVHDSKTAPRFIKYNLMHVMHQQQDLIQNLERHFVVLNSRMSDLEDKLEHMDSPGRQQVFASSDGIGNDLHAETVQAPRLSKKVGRLKMDAVDAMKPAVAALNESLTDALKLSVAKMEAILREELSKCYPEPPGPPPEDVKAAPQEVAMSIQQPGSPLLGVLPRGCLGAKSSPTTAEDAALQLAWRMLEQAGVVPSKTSEDPWPREYLRALPQRPALPLLWPASEVSELQDAALQLQISELGERVDQWLQTRCQQLGLDATPLQYQFRAAFATTWPRAIELRDRWILAPFLDAVEPLGIDAEGKGVTEGNCKIEVEDIGQGQQLVVLSATKDLKEGPGGVHLGQLDPCVLALYFVVEVPFFGPPLGPCPTCPLALAALEPHFPVAMSPLAPLAPLMAAAPAGSRFSPSFPAVVQELRKAGPQKLLVITDFDQTLTSYFGKDGCLGDQCHDIILRHLDISQLPPEARRSFVELEEWNSMSDAQRLARCDNDWAKKVAASVASFDTFHALSAQHQLSRFAESCVAKSNVRVRDGMKDTFGWLERWEVPLLVVSAGLGELLTSILTKSGAQLPRKAKVLANSLDEAAVSVTSSHKAHALELVPDFMSEVTSEGRTHVLLLGDKPSDCCPLQGLPKSTPALKIGFLAEPTEEKFQEYLTVFDAVLVSDATMDFVNCLLDSLSDVLTQELKQLSPRELLFSYGRSLPEDFLVTLEVKACIENAPAKLQQLPGARPGRLPGDLLLQGTLRPWARYAEEDGTRLDDLKAMIDENFLSAALILAKEQLEVGDFVNLTGRRKLRCLQELLRLLRSCRGEFATSLKEDSKQLASAQGCRRLALQHRVSSKRALRLVIEEVKEAVARAEDGGGLPFAFSGRKCGDSSAKHLGVLRTLRPVVCPMAGKVQRVPKTGEAEVAHRNAQGKAFRSNQEADVLLLEDLASRPRVVLEVVDGAPAATLVFSGECTRCQGKLTLNEIFSQWLRPGAEETSAVQCPTCRHSGTVHLHINVASRSPVEIDLLHPKRLALALRGHLDARGGRGKDPLGPAWLSGLASAPTLWTNLVCPALKVLKTGGHSFFTEHLLTALGPEKVQNLAVEKIVARDPGPRPTGLVMALLPATIATTRPVKAAVHDPPSHRERRLNRRERRRKRLFPQETTSTTATAMMSTSKRSSTASTTTIAATTMQTTGYNYHIYLIVPPADGDITRFEGAWSQEQISGDVQVEIKRITTARNDCHLLPFIGGDATINKVLTAYFSTTEFIQPSFPTPPIGKPGFWIGWCWNPFCFCLVFVIVASSTLLFAADAFFPIEEQGLWGVRFAAALLAMIGIRLCVAGVVWFSMKDGARRIGHAIELEAPQVLVAFSWGAALAMHLLADKVWQGPTILLCPTYKAMARVGCQSFKMFEFPPNVHVFHALSDMYCPQSQAEELERAGCMVHRCEDDHLLMSRSSLVAIGRCLRDFLDT</sequence>
<evidence type="ECO:0000313" key="19">
    <source>
        <dbReference type="Proteomes" id="UP001152797"/>
    </source>
</evidence>
<dbReference type="CDD" id="cd00051">
    <property type="entry name" value="EFh"/>
    <property type="match status" value="1"/>
</dbReference>
<evidence type="ECO:0000256" key="11">
    <source>
        <dbReference type="ARBA" id="ARBA00022989"/>
    </source>
</evidence>
<dbReference type="GO" id="GO:0016020">
    <property type="term" value="C:membrane"/>
    <property type="evidence" value="ECO:0007669"/>
    <property type="project" value="UniProtKB-SubCell"/>
</dbReference>
<evidence type="ECO:0000256" key="7">
    <source>
        <dbReference type="ARBA" id="ARBA00022741"/>
    </source>
</evidence>
<feature type="transmembrane region" description="Helical" evidence="15">
    <location>
        <begin position="232"/>
        <end position="254"/>
    </location>
</feature>
<dbReference type="Gene3D" id="3.90.1410.10">
    <property type="entry name" value="set domain protein methyltransferase, domain 1"/>
    <property type="match status" value="1"/>
</dbReference>
<comment type="catalytic activity">
    <reaction evidence="1">
        <text>a ribonucleoside 5'-phosphate + H2O = a ribonucleoside + phosphate</text>
        <dbReference type="Rhea" id="RHEA:12484"/>
        <dbReference type="ChEBI" id="CHEBI:15377"/>
        <dbReference type="ChEBI" id="CHEBI:18254"/>
        <dbReference type="ChEBI" id="CHEBI:43474"/>
        <dbReference type="ChEBI" id="CHEBI:58043"/>
        <dbReference type="EC" id="3.1.3.5"/>
    </reaction>
</comment>
<dbReference type="PANTHER" id="PTHR13045:SF0">
    <property type="entry name" value="7-METHYLGUANOSINE PHOSPHATE-SPECIFIC 5'-NUCLEOTIDASE"/>
    <property type="match status" value="1"/>
</dbReference>
<dbReference type="GO" id="GO:0005737">
    <property type="term" value="C:cytoplasm"/>
    <property type="evidence" value="ECO:0007669"/>
    <property type="project" value="InterPro"/>
</dbReference>
<dbReference type="GO" id="GO:0005509">
    <property type="term" value="F:calcium ion binding"/>
    <property type="evidence" value="ECO:0007669"/>
    <property type="project" value="InterPro"/>
</dbReference>
<feature type="region of interest" description="Disordered" evidence="14">
    <location>
        <begin position="1558"/>
        <end position="1606"/>
    </location>
</feature>
<accession>A0A9P1BZQ0</accession>
<evidence type="ECO:0000256" key="4">
    <source>
        <dbReference type="ARBA" id="ARBA00012643"/>
    </source>
</evidence>
<name>A0A9P1BZQ0_9DINO</name>
<dbReference type="Pfam" id="PF05822">
    <property type="entry name" value="UMPH-1"/>
    <property type="match status" value="1"/>
</dbReference>
<dbReference type="InterPro" id="IPR023214">
    <property type="entry name" value="HAD_sf"/>
</dbReference>
<comment type="subcellular location">
    <subcellularLocation>
        <location evidence="2">Membrane</location>
        <topology evidence="2">Multi-pass membrane protein</topology>
    </subcellularLocation>
</comment>
<dbReference type="Pfam" id="PF00520">
    <property type="entry name" value="Ion_trans"/>
    <property type="match status" value="1"/>
</dbReference>
<feature type="domain" description="EF-hand" evidence="16">
    <location>
        <begin position="409"/>
        <end position="444"/>
    </location>
</feature>
<keyword evidence="12" id="KW-0546">Nucleotide metabolism</keyword>
<reference evidence="17" key="1">
    <citation type="submission" date="2022-10" db="EMBL/GenBank/DDBJ databases">
        <authorList>
            <person name="Chen Y."/>
            <person name="Dougan E. K."/>
            <person name="Chan C."/>
            <person name="Rhodes N."/>
            <person name="Thang M."/>
        </authorList>
    </citation>
    <scope>NUCLEOTIDE SEQUENCE</scope>
</reference>
<feature type="transmembrane region" description="Helical" evidence="15">
    <location>
        <begin position="1745"/>
        <end position="1769"/>
    </location>
</feature>
<protein>
    <recommendedName>
        <fullName evidence="4">5'-nucleotidase</fullName>
        <ecNumber evidence="4">3.1.3.5</ecNumber>
    </recommendedName>
</protein>
<comment type="similarity">
    <text evidence="3">Belongs to the pyrimidine 5'-nucleotidase family.</text>
</comment>
<keyword evidence="11 15" id="KW-1133">Transmembrane helix</keyword>
<dbReference type="GO" id="GO:0005216">
    <property type="term" value="F:monoatomic ion channel activity"/>
    <property type="evidence" value="ECO:0007669"/>
    <property type="project" value="InterPro"/>
</dbReference>
<feature type="domain" description="EF-hand" evidence="16">
    <location>
        <begin position="365"/>
        <end position="400"/>
    </location>
</feature>
<evidence type="ECO:0000256" key="3">
    <source>
        <dbReference type="ARBA" id="ARBA00008389"/>
    </source>
</evidence>
<comment type="caution">
    <text evidence="17">The sequence shown here is derived from an EMBL/GenBank/DDBJ whole genome shotgun (WGS) entry which is preliminary data.</text>
</comment>
<evidence type="ECO:0000256" key="2">
    <source>
        <dbReference type="ARBA" id="ARBA00004141"/>
    </source>
</evidence>
<dbReference type="Gene3D" id="3.40.50.1000">
    <property type="entry name" value="HAD superfamily/HAD-like"/>
    <property type="match status" value="1"/>
</dbReference>
<dbReference type="InterPro" id="IPR036464">
    <property type="entry name" value="Rubisco_LSMT_subst-bd_sf"/>
</dbReference>
<evidence type="ECO:0000256" key="13">
    <source>
        <dbReference type="ARBA" id="ARBA00023136"/>
    </source>
</evidence>
<dbReference type="SUPFAM" id="SSF47473">
    <property type="entry name" value="EF-hand"/>
    <property type="match status" value="1"/>
</dbReference>
<feature type="transmembrane region" description="Helical" evidence="15">
    <location>
        <begin position="133"/>
        <end position="155"/>
    </location>
</feature>
<evidence type="ECO:0000256" key="5">
    <source>
        <dbReference type="ARBA" id="ARBA00022692"/>
    </source>
</evidence>
<keyword evidence="13 15" id="KW-0472">Membrane</keyword>
<feature type="region of interest" description="Disordered" evidence="14">
    <location>
        <begin position="1"/>
        <end position="55"/>
    </location>
</feature>
<keyword evidence="19" id="KW-1185">Reference proteome</keyword>
<evidence type="ECO:0000313" key="17">
    <source>
        <dbReference type="EMBL" id="CAI3982213.1"/>
    </source>
</evidence>
<feature type="transmembrane region" description="Helical" evidence="15">
    <location>
        <begin position="318"/>
        <end position="341"/>
    </location>
</feature>